<dbReference type="AlphaFoldDB" id="A0A6M4PS49"/>
<evidence type="ECO:0000259" key="4">
    <source>
        <dbReference type="Pfam" id="PF06722"/>
    </source>
</evidence>
<dbReference type="InterPro" id="IPR010610">
    <property type="entry name" value="EryCIII-like_C"/>
</dbReference>
<gene>
    <name evidence="6" type="ORF">HKX69_35065</name>
</gene>
<dbReference type="Gene3D" id="3.40.50.2000">
    <property type="entry name" value="Glycogen Phosphorylase B"/>
    <property type="match status" value="2"/>
</dbReference>
<protein>
    <submittedName>
        <fullName evidence="6">Glycosyltransferase</fullName>
    </submittedName>
</protein>
<dbReference type="InterPro" id="IPR048284">
    <property type="entry name" value="EryCIII-like_N"/>
</dbReference>
<dbReference type="EMBL" id="CP053189">
    <property type="protein sequence ID" value="QJS14048.1"/>
    <property type="molecule type" value="Genomic_DNA"/>
</dbReference>
<dbReference type="GO" id="GO:0017000">
    <property type="term" value="P:antibiotic biosynthetic process"/>
    <property type="evidence" value="ECO:0007669"/>
    <property type="project" value="UniProtKB-ARBA"/>
</dbReference>
<feature type="domain" description="Erythromycin biosynthesis protein CIII-like C-terminal" evidence="4">
    <location>
        <begin position="234"/>
        <end position="374"/>
    </location>
</feature>
<dbReference type="InterPro" id="IPR002213">
    <property type="entry name" value="UDP_glucos_trans"/>
</dbReference>
<reference evidence="6 7" key="1">
    <citation type="submission" date="2020-05" db="EMBL/GenBank/DDBJ databases">
        <authorList>
            <person name="Li K."/>
        </authorList>
    </citation>
    <scope>NUCLEOTIDE SEQUENCE [LARGE SCALE GENOMIC DNA]</scope>
    <source>
        <strain evidence="7">jing01</strain>
    </source>
</reference>
<keyword evidence="2" id="KW-0328">Glycosyltransferase</keyword>
<dbReference type="PANTHER" id="PTHR48050">
    <property type="entry name" value="STEROL 3-BETA-GLUCOSYLTRANSFERASE"/>
    <property type="match status" value="1"/>
</dbReference>
<proteinExistence type="inferred from homology"/>
<sequence length="380" mass="39236">MRVLMFGNALTGHMLPLLPLARAFRQQGHTVSFVSAAGMAGLIEREGFALLPAGPGMDEVMAKVIRRVGPDLMKGNPAVFAAELFAAERVDLSAEEALAAATAWSPDLVVAEHCDFVGPLVAAVLKVPSVVVAVDPALEPDMLDAMAEAARSRYLERGLEAPVHAFSGDLLVDLCPPSLQRGGALPPLETVALRPEPHRRADGTQPAPRVPGTGRPRVLVSFSTASKESALGPVLRSLSELDVDLVATTGGAPTDGLDVPPGRVELVAFVPAAELFDGVAVVVHHGGSGTTFGTGSRGLPAVVVPGTAGQQRQAFRVQKTGAGLALPIGEQAPEAVTAAVARVLSEPAFAQAARGLRDEIAAMPSASQVAADLTNWVAAW</sequence>
<dbReference type="SUPFAM" id="SSF53756">
    <property type="entry name" value="UDP-Glycosyltransferase/glycogen phosphorylase"/>
    <property type="match status" value="1"/>
</dbReference>
<accession>A0A6M4PS49</accession>
<feature type="domain" description="Erythromycin biosynthesis protein CIII-like N-terminal" evidence="5">
    <location>
        <begin position="23"/>
        <end position="183"/>
    </location>
</feature>
<evidence type="ECO:0000259" key="5">
    <source>
        <dbReference type="Pfam" id="PF21036"/>
    </source>
</evidence>
<dbReference type="Proteomes" id="UP000502641">
    <property type="component" value="Chromosome"/>
</dbReference>
<dbReference type="PANTHER" id="PTHR48050:SF13">
    <property type="entry name" value="STEROL 3-BETA-GLUCOSYLTRANSFERASE UGT80A2"/>
    <property type="match status" value="1"/>
</dbReference>
<organism evidence="6 7">
    <name type="scientific">Streptomyces argyrophylli</name>
    <dbReference type="NCBI Taxonomy" id="2726118"/>
    <lineage>
        <taxon>Bacteria</taxon>
        <taxon>Bacillati</taxon>
        <taxon>Actinomycetota</taxon>
        <taxon>Actinomycetes</taxon>
        <taxon>Kitasatosporales</taxon>
        <taxon>Streptomycetaceae</taxon>
        <taxon>Streptomyces</taxon>
    </lineage>
</organism>
<evidence type="ECO:0000256" key="3">
    <source>
        <dbReference type="ARBA" id="ARBA00022679"/>
    </source>
</evidence>
<dbReference type="GO" id="GO:0016758">
    <property type="term" value="F:hexosyltransferase activity"/>
    <property type="evidence" value="ECO:0007669"/>
    <property type="project" value="UniProtKB-ARBA"/>
</dbReference>
<dbReference type="CDD" id="cd03784">
    <property type="entry name" value="GT1_Gtf-like"/>
    <property type="match status" value="1"/>
</dbReference>
<evidence type="ECO:0000256" key="2">
    <source>
        <dbReference type="ARBA" id="ARBA00022676"/>
    </source>
</evidence>
<dbReference type="Pfam" id="PF21036">
    <property type="entry name" value="EryCIII-like_N"/>
    <property type="match status" value="1"/>
</dbReference>
<dbReference type="GO" id="GO:0008194">
    <property type="term" value="F:UDP-glycosyltransferase activity"/>
    <property type="evidence" value="ECO:0007669"/>
    <property type="project" value="InterPro"/>
</dbReference>
<dbReference type="InterPro" id="IPR050426">
    <property type="entry name" value="Glycosyltransferase_28"/>
</dbReference>
<dbReference type="Pfam" id="PF06722">
    <property type="entry name" value="EryCIII-like_C"/>
    <property type="match status" value="1"/>
</dbReference>
<dbReference type="RefSeq" id="WP_171159442.1">
    <property type="nucleotide sequence ID" value="NZ_CP053189.1"/>
</dbReference>
<name>A0A6M4PS49_9ACTN</name>
<keyword evidence="3" id="KW-0808">Transferase</keyword>
<evidence type="ECO:0000313" key="7">
    <source>
        <dbReference type="Proteomes" id="UP000502641"/>
    </source>
</evidence>
<comment type="similarity">
    <text evidence="1">Belongs to the glycosyltransferase 28 family.</text>
</comment>
<dbReference type="KEGG" id="sarg:HKX69_35065"/>
<keyword evidence="7" id="KW-1185">Reference proteome</keyword>
<evidence type="ECO:0000256" key="1">
    <source>
        <dbReference type="ARBA" id="ARBA00006962"/>
    </source>
</evidence>
<evidence type="ECO:0000313" key="6">
    <source>
        <dbReference type="EMBL" id="QJS14048.1"/>
    </source>
</evidence>